<dbReference type="EMBL" id="JAWDJW010001847">
    <property type="protein sequence ID" value="KAK3078497.1"/>
    <property type="molecule type" value="Genomic_DNA"/>
</dbReference>
<comment type="caution">
    <text evidence="1">The sequence shown here is derived from an EMBL/GenBank/DDBJ whole genome shotgun (WGS) entry which is preliminary data.</text>
</comment>
<dbReference type="Proteomes" id="UP001186974">
    <property type="component" value="Unassembled WGS sequence"/>
</dbReference>
<evidence type="ECO:0000313" key="2">
    <source>
        <dbReference type="Proteomes" id="UP001186974"/>
    </source>
</evidence>
<gene>
    <name evidence="1" type="ORF">LTS18_007360</name>
</gene>
<proteinExistence type="predicted"/>
<protein>
    <submittedName>
        <fullName evidence="1">Uncharacterized protein</fullName>
    </submittedName>
</protein>
<accession>A0ACC3DPC4</accession>
<name>A0ACC3DPC4_9PEZI</name>
<keyword evidence="2" id="KW-1185">Reference proteome</keyword>
<reference evidence="1" key="1">
    <citation type="submission" date="2024-09" db="EMBL/GenBank/DDBJ databases">
        <title>Black Yeasts Isolated from many extreme environments.</title>
        <authorList>
            <person name="Coleine C."/>
            <person name="Stajich J.E."/>
            <person name="Selbmann L."/>
        </authorList>
    </citation>
    <scope>NUCLEOTIDE SEQUENCE</scope>
    <source>
        <strain evidence="1">CCFEE 5737</strain>
    </source>
</reference>
<sequence length="290" mass="31328">MSPKRFLRFKPKGRDEAILIGEPVDPSVDVGAATMNGDDVEVNIYSGSSILEPGQKTDRKETIGTLLSPVSREEAGTIRCIGLNYKQHAEEVGMQIPSEPTIFLKPAESLADPWPAPTIIPKFTIKDNCADYESELAVIIGKTCKDVSESDAMDYVLGYTACNDVSSRKSQFSQSQWSFSKGFDGACPIGPVLVTRDSVNDPKEFKVTGKKNGKVMQQCGCDDLIFNIPKLVSFVSSGTTLKAGTVIITGTPAGVGVSCKPPEWVQNGDVFSVEITPYIGTLATKYINEE</sequence>
<organism evidence="1 2">
    <name type="scientific">Coniosporium uncinatum</name>
    <dbReference type="NCBI Taxonomy" id="93489"/>
    <lineage>
        <taxon>Eukaryota</taxon>
        <taxon>Fungi</taxon>
        <taxon>Dikarya</taxon>
        <taxon>Ascomycota</taxon>
        <taxon>Pezizomycotina</taxon>
        <taxon>Dothideomycetes</taxon>
        <taxon>Dothideomycetes incertae sedis</taxon>
        <taxon>Coniosporium</taxon>
    </lineage>
</organism>
<evidence type="ECO:0000313" key="1">
    <source>
        <dbReference type="EMBL" id="KAK3078497.1"/>
    </source>
</evidence>